<feature type="region of interest" description="Disordered" evidence="1">
    <location>
        <begin position="26"/>
        <end position="97"/>
    </location>
</feature>
<dbReference type="RefSeq" id="WP_052456116.1">
    <property type="nucleotide sequence ID" value="NZ_CP022382.1"/>
</dbReference>
<feature type="chain" id="PRO_5002132093" evidence="2">
    <location>
        <begin position="22"/>
        <end position="344"/>
    </location>
</feature>
<gene>
    <name evidence="3" type="ORF">CCAN12_620013</name>
</gene>
<organism evidence="3 4">
    <name type="scientific">Capnocytophaga canimorsus</name>
    <dbReference type="NCBI Taxonomy" id="28188"/>
    <lineage>
        <taxon>Bacteria</taxon>
        <taxon>Pseudomonadati</taxon>
        <taxon>Bacteroidota</taxon>
        <taxon>Flavobacteriia</taxon>
        <taxon>Flavobacteriales</taxon>
        <taxon>Flavobacteriaceae</taxon>
        <taxon>Capnocytophaga</taxon>
    </lineage>
</organism>
<name>A0A0B7H7K0_9FLAO</name>
<sequence length="344" mass="38405">MKKSFLWGLVALMLFSFFVISCQKEDSPLKEEKNTEIKEETPEKEEGNSSSSENSNEENNGGSNDNSNGSNQGGDSDNSDQNNNQSGNNNSTDNNQADNNVAFVSKVLVEDVTGTWCGYCPIATRSIQTAKNAQTPLKERFVVVAIHNRGGRRNEPMEIQKSYPLLSLFKILPNLDFKGFPFLVMNRDQQLPRGYTWVHIFERLEKTATSPLGIKISSQLNATGGNVSVSFKTTENLEGLKYHIFVTQDHLIYGQSDVIEKYDPNFKHDEVLRDIYGEVTGNALGTLKKGQEVTKENQQVSYKLLQHTDLDKVKVVVFVTNAAGAVVNVQEAKANETKDYQYAK</sequence>
<accession>A0A0B7H7K0</accession>
<evidence type="ECO:0000256" key="2">
    <source>
        <dbReference type="SAM" id="SignalP"/>
    </source>
</evidence>
<dbReference type="InterPro" id="IPR021615">
    <property type="entry name" value="Omp28"/>
</dbReference>
<dbReference type="Gene3D" id="3.40.30.10">
    <property type="entry name" value="Glutaredoxin"/>
    <property type="match status" value="1"/>
</dbReference>
<keyword evidence="2" id="KW-0732">Signal</keyword>
<dbReference type="Pfam" id="PF11551">
    <property type="entry name" value="Omp28"/>
    <property type="match status" value="1"/>
</dbReference>
<dbReference type="PROSITE" id="PS51257">
    <property type="entry name" value="PROKAR_LIPOPROTEIN"/>
    <property type="match status" value="1"/>
</dbReference>
<dbReference type="Proteomes" id="UP000044026">
    <property type="component" value="Unassembled WGS sequence"/>
</dbReference>
<dbReference type="AlphaFoldDB" id="A0A0B7H7K0"/>
<proteinExistence type="predicted"/>
<dbReference type="InterPro" id="IPR013783">
    <property type="entry name" value="Ig-like_fold"/>
</dbReference>
<dbReference type="EMBL" id="CDOE01000059">
    <property type="protein sequence ID" value="CEN35586.1"/>
    <property type="molecule type" value="Genomic_DNA"/>
</dbReference>
<feature type="compositionally biased region" description="Low complexity" evidence="1">
    <location>
        <begin position="48"/>
        <end position="97"/>
    </location>
</feature>
<dbReference type="GeneID" id="69579853"/>
<evidence type="ECO:0000313" key="3">
    <source>
        <dbReference type="EMBL" id="CEN35586.1"/>
    </source>
</evidence>
<feature type="compositionally biased region" description="Basic and acidic residues" evidence="1">
    <location>
        <begin position="26"/>
        <end position="47"/>
    </location>
</feature>
<protein>
    <submittedName>
        <fullName evidence="3">Uncharacterized protein</fullName>
    </submittedName>
</protein>
<evidence type="ECO:0000256" key="1">
    <source>
        <dbReference type="SAM" id="MobiDB-lite"/>
    </source>
</evidence>
<feature type="signal peptide" evidence="2">
    <location>
        <begin position="1"/>
        <end position="21"/>
    </location>
</feature>
<evidence type="ECO:0000313" key="4">
    <source>
        <dbReference type="Proteomes" id="UP000044026"/>
    </source>
</evidence>
<reference evidence="3 4" key="1">
    <citation type="submission" date="2015-01" db="EMBL/GenBank/DDBJ databases">
        <authorList>
            <person name="Xiang T."/>
            <person name="Song Y."/>
            <person name="Huang L."/>
            <person name="Wang B."/>
            <person name="Wu P."/>
        </authorList>
    </citation>
    <scope>NUCLEOTIDE SEQUENCE [LARGE SCALE GENOMIC DNA]</scope>
    <source>
        <strain evidence="3 4">Cc12</strain>
    </source>
</reference>
<dbReference type="Gene3D" id="2.60.40.10">
    <property type="entry name" value="Immunoglobulins"/>
    <property type="match status" value="1"/>
</dbReference>